<dbReference type="EMBL" id="JBAHVJ010000003">
    <property type="protein sequence ID" value="MEJ4099435.1"/>
    <property type="molecule type" value="Genomic_DNA"/>
</dbReference>
<evidence type="ECO:0000313" key="2">
    <source>
        <dbReference type="EMBL" id="MEJ4099435.1"/>
    </source>
</evidence>
<evidence type="ECO:0000256" key="1">
    <source>
        <dbReference type="SAM" id="MobiDB-lite"/>
    </source>
</evidence>
<comment type="caution">
    <text evidence="2">The sequence shown here is derived from an EMBL/GenBank/DDBJ whole genome shotgun (WGS) entry which is preliminary data.</text>
</comment>
<feature type="compositionally biased region" description="Low complexity" evidence="1">
    <location>
        <begin position="34"/>
        <end position="104"/>
    </location>
</feature>
<sequence>MNLSASTKALIVATVAAPLILSGCSKDSGESTDGSGAATTSASAPAAPTLGAPTSAPQPAPANTASATPAAPQQAPSSAPAPQAAPPAGVQAQGEQNKEGQQGQPLPPQGDNSGLPIATVDPIPGGQPANGQDSEAIRTLVTGFNNEKSMRRKMEYLPAHTCSRVIQENGGPEAFDFSAIPDVNLDEMPGGEQYDSTVTEVRDIVVDGDQASATVVATTNNGPSEATQRFSRENGQWTFCN</sequence>
<proteinExistence type="predicted"/>
<keyword evidence="3" id="KW-1185">Reference proteome</keyword>
<reference evidence="2 3" key="1">
    <citation type="submission" date="2024-02" db="EMBL/GenBank/DDBJ databases">
        <title>Whole genome sequencing and characterization of Corynebacterium isolated from the ocular surface of dry eye disease sufferers.</title>
        <authorList>
            <person name="Naqvi M."/>
        </authorList>
    </citation>
    <scope>NUCLEOTIDE SEQUENCE [LARGE SCALE GENOMIC DNA]</scope>
    <source>
        <strain evidence="2 3">PCRF</strain>
    </source>
</reference>
<dbReference type="RefSeq" id="WP_337889299.1">
    <property type="nucleotide sequence ID" value="NZ_JBAHVI010000001.1"/>
</dbReference>
<name>A0ABU8NWP8_9CORY</name>
<evidence type="ECO:0008006" key="4">
    <source>
        <dbReference type="Google" id="ProtNLM"/>
    </source>
</evidence>
<accession>A0ABU8NWP8</accession>
<protein>
    <recommendedName>
        <fullName evidence="4">Secreted protein</fullName>
    </recommendedName>
</protein>
<organism evidence="2 3">
    <name type="scientific">Corynebacterium mastitidis</name>
    <dbReference type="NCBI Taxonomy" id="161890"/>
    <lineage>
        <taxon>Bacteria</taxon>
        <taxon>Bacillati</taxon>
        <taxon>Actinomycetota</taxon>
        <taxon>Actinomycetes</taxon>
        <taxon>Mycobacteriales</taxon>
        <taxon>Corynebacteriaceae</taxon>
        <taxon>Corynebacterium</taxon>
    </lineage>
</organism>
<gene>
    <name evidence="2" type="ORF">V5S96_03540</name>
</gene>
<evidence type="ECO:0000313" key="3">
    <source>
        <dbReference type="Proteomes" id="UP001359781"/>
    </source>
</evidence>
<dbReference type="Proteomes" id="UP001359781">
    <property type="component" value="Unassembled WGS sequence"/>
</dbReference>
<feature type="region of interest" description="Disordered" evidence="1">
    <location>
        <begin position="23"/>
        <end position="133"/>
    </location>
</feature>